<name>A0ABS1J5X8_9BACL</name>
<dbReference type="RefSeq" id="WP_201630749.1">
    <property type="nucleotide sequence ID" value="NZ_JAEQNB010000001.1"/>
</dbReference>
<keyword evidence="3" id="KW-1185">Reference proteome</keyword>
<dbReference type="Proteomes" id="UP000602284">
    <property type="component" value="Unassembled WGS sequence"/>
</dbReference>
<dbReference type="InterPro" id="IPR013486">
    <property type="entry name" value="SpoIID/LytB"/>
</dbReference>
<gene>
    <name evidence="2" type="primary">spoIID</name>
    <name evidence="2" type="ORF">JJB07_02255</name>
</gene>
<evidence type="ECO:0000313" key="2">
    <source>
        <dbReference type="EMBL" id="MBL0385459.1"/>
    </source>
</evidence>
<reference evidence="2 3" key="1">
    <citation type="submission" date="2021-01" db="EMBL/GenBank/DDBJ databases">
        <title>Tumebacillus sp. strain ITR2 16S ribosomal RNA gene Genome sequencing and assembly.</title>
        <authorList>
            <person name="Kang M."/>
        </authorList>
    </citation>
    <scope>NUCLEOTIDE SEQUENCE [LARGE SCALE GENOMIC DNA]</scope>
    <source>
        <strain evidence="2 3">ITR2</strain>
    </source>
</reference>
<dbReference type="NCBIfam" id="TIGR02669">
    <property type="entry name" value="SpoIID_LytB"/>
    <property type="match status" value="1"/>
</dbReference>
<protein>
    <submittedName>
        <fullName evidence="2">Stage II sporulation protein D</fullName>
    </submittedName>
</protein>
<dbReference type="PANTHER" id="PTHR30032">
    <property type="entry name" value="N-ACETYLMURAMOYL-L-ALANINE AMIDASE-RELATED"/>
    <property type="match status" value="1"/>
</dbReference>
<accession>A0ABS1J5X8</accession>
<dbReference type="InterPro" id="IPR014225">
    <property type="entry name" value="Spore_II_D_firmicutes"/>
</dbReference>
<dbReference type="InterPro" id="IPR051922">
    <property type="entry name" value="Bact_Sporulation_Assoc"/>
</dbReference>
<feature type="domain" description="Sporulation stage II protein D amidase enhancer LytB N-terminal" evidence="1">
    <location>
        <begin position="63"/>
        <end position="165"/>
    </location>
</feature>
<dbReference type="Pfam" id="PF08486">
    <property type="entry name" value="SpoIID"/>
    <property type="match status" value="1"/>
</dbReference>
<dbReference type="PANTHER" id="PTHR30032:SF4">
    <property type="entry name" value="AMIDASE ENHANCER"/>
    <property type="match status" value="1"/>
</dbReference>
<proteinExistence type="predicted"/>
<evidence type="ECO:0000259" key="1">
    <source>
        <dbReference type="Pfam" id="PF08486"/>
    </source>
</evidence>
<evidence type="ECO:0000313" key="3">
    <source>
        <dbReference type="Proteomes" id="UP000602284"/>
    </source>
</evidence>
<dbReference type="InterPro" id="IPR013693">
    <property type="entry name" value="SpoIID/LytB_N"/>
</dbReference>
<dbReference type="NCBIfam" id="TIGR02870">
    <property type="entry name" value="spore_II_D"/>
    <property type="match status" value="1"/>
</dbReference>
<sequence>MTKKTWLLIPLLILALITATVLVPSAFVTLWPSSAKQNASTSPSLVELDNQDDFEIKVYLKDQDKIVPMSLEKYVRGVVAAEMPITFQDEALKAQAVAARTYVVRRLLAGTKTEQGADVSDDHNDGQAYSTDEKLQKNWGMFNYPKNISKINNAVNATKGKVLLYQGKPIEALFFSTSSGKTENSEDYWGKEVPYLRSVDSPWDLKSEKYAADLTLSLVDFSSKLGITAVSASTMSKLIAPVERTVADHIKKIKVGDKVFSGPDFRKLLGLRSTMFTWEIDRGNNTIVFHTKGYGHDVGLSQYGADGMAKEGKKAEEILLHYYQGVQVGNARDLLQTK</sequence>
<organism evidence="2 3">
    <name type="scientific">Tumebacillus amylolyticus</name>
    <dbReference type="NCBI Taxonomy" id="2801339"/>
    <lineage>
        <taxon>Bacteria</taxon>
        <taxon>Bacillati</taxon>
        <taxon>Bacillota</taxon>
        <taxon>Bacilli</taxon>
        <taxon>Bacillales</taxon>
        <taxon>Alicyclobacillaceae</taxon>
        <taxon>Tumebacillus</taxon>
    </lineage>
</organism>
<dbReference type="EMBL" id="JAEQNB010000001">
    <property type="protein sequence ID" value="MBL0385459.1"/>
    <property type="molecule type" value="Genomic_DNA"/>
</dbReference>
<comment type="caution">
    <text evidence="2">The sequence shown here is derived from an EMBL/GenBank/DDBJ whole genome shotgun (WGS) entry which is preliminary data.</text>
</comment>